<comment type="subcellular location">
    <subcellularLocation>
        <location evidence="2">Cytoplasm</location>
    </subcellularLocation>
    <subcellularLocation>
        <location evidence="1">Nucleus</location>
    </subcellularLocation>
</comment>
<dbReference type="GO" id="GO:0042162">
    <property type="term" value="F:telomeric DNA binding"/>
    <property type="evidence" value="ECO:0007669"/>
    <property type="project" value="TreeGrafter"/>
</dbReference>
<name>A0AAN7ZPF8_9COLE</name>
<evidence type="ECO:0000256" key="2">
    <source>
        <dbReference type="ARBA" id="ARBA00004496"/>
    </source>
</evidence>
<keyword evidence="4" id="KW-0866">Nonsense-mediated mRNA decay</keyword>
<dbReference type="Gene3D" id="1.25.40.10">
    <property type="entry name" value="Tetratricopeptide repeat domain"/>
    <property type="match status" value="1"/>
</dbReference>
<evidence type="ECO:0000256" key="6">
    <source>
        <dbReference type="SAM" id="MobiDB-lite"/>
    </source>
</evidence>
<protein>
    <recommendedName>
        <fullName evidence="12">Protein SMG5</fullName>
    </recommendedName>
</protein>
<evidence type="ECO:0000259" key="7">
    <source>
        <dbReference type="Pfam" id="PF10373"/>
    </source>
</evidence>
<sequence>MKKSCNSNDNHQDGQEQSKKLYRSISESARRLDDAHSCAHYVGDLFSPTLQIQRSRFQEYCERLIFSNATLFGRKAEELLWRKCYYDVISAAKRLKKKEYTPKDISNIETHINAGVGHYHHFILRLQYQFQLDVKDVVDFAIFKNSLKKSSTHTSKPEQLEWAQQSVHRCLIYLGDLNRYKLEIYPNWDPGLSIRCYLKAIQFKPEYGIPHNQMGTLASNQNRVLDAVYHYICCLSCKVVFDGTENNLLRLFEKNAHTLEEFPSENRKSDCIVQLEPADHIKRLVARFLFLVEMWYFNKNFADVYILCHQTNVDLQECLLYAKPVSSDSDDIPNDVNSIDTDSTSCPTYLSDDIVFKMVVICLLCISKVQKLHNNQISTVVAFTLAVYSQLLQIVTDHIRESLLPFIPEDEPQSKDNINGVVKYDNYKGSKLKVKVRRRRKKKLSSEESDISDLDDETNSNSEPSSDVSDNNVSSSSENDTDDDVSTNQNKSTEIEEERNSSIVTQLDNNHPVDFNKSVCELARKVRDIDPNVLLDIISEEKLLSSIKVLSDWFMGDVEIVKSCGKSTRSLLKQIVQLLNFLNIDFNNEKLSDVKCLIEATREEQVLLSEELALKGVSIQNERFLDSVNYTKQPSTKEETVIRMTKLVSFGHSLVKIEETGITFNENLQQFTIQEFEVEEVNGIDILIGDTVLSDADTENTLMEMKIPTDNNDTSGQLTKMKHMGQLWLAAEVRALENRVKSKTSLSPYLVLDVDSLIQSTAIVKHLVNSKKFIIVIPSAVVSALDDLKRVKSEARDAIRWLELQFHHGNRFCRAQRPQERSSLPFIKYPKKKDKELFTYIQIIECCHYFVQQQNLSNLVTLLTGRNAMSNSENRHISYTGLAHSAGINVELVSNFYEKWRKNVKGNK</sequence>
<evidence type="ECO:0000256" key="1">
    <source>
        <dbReference type="ARBA" id="ARBA00004123"/>
    </source>
</evidence>
<feature type="domain" description="Telomerase activating protein Est1-like N-terminal" evidence="8">
    <location>
        <begin position="75"/>
        <end position="183"/>
    </location>
</feature>
<evidence type="ECO:0000259" key="9">
    <source>
        <dbReference type="Pfam" id="PF13638"/>
    </source>
</evidence>
<evidence type="ECO:0000256" key="5">
    <source>
        <dbReference type="ARBA" id="ARBA00023242"/>
    </source>
</evidence>
<dbReference type="AlphaFoldDB" id="A0AAN7ZPF8"/>
<comment type="caution">
    <text evidence="10">The sequence shown here is derived from an EMBL/GenBank/DDBJ whole genome shotgun (WGS) entry which is preliminary data.</text>
</comment>
<dbReference type="GO" id="GO:0000184">
    <property type="term" value="P:nuclear-transcribed mRNA catabolic process, nonsense-mediated decay"/>
    <property type="evidence" value="ECO:0007669"/>
    <property type="project" value="UniProtKB-KW"/>
</dbReference>
<feature type="compositionally biased region" description="Acidic residues" evidence="6">
    <location>
        <begin position="447"/>
        <end position="458"/>
    </location>
</feature>
<dbReference type="InterPro" id="IPR045153">
    <property type="entry name" value="Est1/Ebs1-like"/>
</dbReference>
<reference evidence="10 11" key="1">
    <citation type="journal article" date="2024" name="Insects">
        <title>An Improved Chromosome-Level Genome Assembly of the Firefly Pyrocoelia pectoralis.</title>
        <authorList>
            <person name="Fu X."/>
            <person name="Meyer-Rochow V.B."/>
            <person name="Ballantyne L."/>
            <person name="Zhu X."/>
        </authorList>
    </citation>
    <scope>NUCLEOTIDE SEQUENCE [LARGE SCALE GENOMIC DNA]</scope>
    <source>
        <strain evidence="10">XCY_ONT2</strain>
    </source>
</reference>
<dbReference type="InterPro" id="IPR018834">
    <property type="entry name" value="DNA/RNA-bd_Est1-type"/>
</dbReference>
<organism evidence="10 11">
    <name type="scientific">Pyrocoelia pectoralis</name>
    <dbReference type="NCBI Taxonomy" id="417401"/>
    <lineage>
        <taxon>Eukaryota</taxon>
        <taxon>Metazoa</taxon>
        <taxon>Ecdysozoa</taxon>
        <taxon>Arthropoda</taxon>
        <taxon>Hexapoda</taxon>
        <taxon>Insecta</taxon>
        <taxon>Pterygota</taxon>
        <taxon>Neoptera</taxon>
        <taxon>Endopterygota</taxon>
        <taxon>Coleoptera</taxon>
        <taxon>Polyphaga</taxon>
        <taxon>Elateriformia</taxon>
        <taxon>Elateroidea</taxon>
        <taxon>Lampyridae</taxon>
        <taxon>Lampyrinae</taxon>
        <taxon>Pyrocoelia</taxon>
    </lineage>
</organism>
<dbReference type="GO" id="GO:0005737">
    <property type="term" value="C:cytoplasm"/>
    <property type="evidence" value="ECO:0007669"/>
    <property type="project" value="UniProtKB-SubCell"/>
</dbReference>
<proteinExistence type="predicted"/>
<keyword evidence="5" id="KW-0539">Nucleus</keyword>
<dbReference type="PANTHER" id="PTHR15696">
    <property type="entry name" value="SMG-7 SUPPRESSOR WITH MORPHOLOGICAL EFFECT ON GENITALIA PROTEIN 7"/>
    <property type="match status" value="1"/>
</dbReference>
<dbReference type="InterPro" id="IPR002716">
    <property type="entry name" value="PIN_dom"/>
</dbReference>
<dbReference type="Gene3D" id="3.40.50.1010">
    <property type="entry name" value="5'-nuclease"/>
    <property type="match status" value="1"/>
</dbReference>
<keyword evidence="11" id="KW-1185">Reference proteome</keyword>
<dbReference type="Pfam" id="PF10373">
    <property type="entry name" value="EST1_DNA_bind"/>
    <property type="match status" value="1"/>
</dbReference>
<feature type="compositionally biased region" description="Low complexity" evidence="6">
    <location>
        <begin position="459"/>
        <end position="478"/>
    </location>
</feature>
<dbReference type="FunFam" id="3.40.50.1010:FF:000033">
    <property type="entry name" value="Blast:Protein SMG5"/>
    <property type="match status" value="1"/>
</dbReference>
<dbReference type="EMBL" id="JAVRBK010000001">
    <property type="protein sequence ID" value="KAK5650077.1"/>
    <property type="molecule type" value="Genomic_DNA"/>
</dbReference>
<dbReference type="SUPFAM" id="SSF48452">
    <property type="entry name" value="TPR-like"/>
    <property type="match status" value="1"/>
</dbReference>
<evidence type="ECO:0000313" key="11">
    <source>
        <dbReference type="Proteomes" id="UP001329430"/>
    </source>
</evidence>
<dbReference type="GO" id="GO:0070034">
    <property type="term" value="F:telomerase RNA binding"/>
    <property type="evidence" value="ECO:0007669"/>
    <property type="project" value="TreeGrafter"/>
</dbReference>
<evidence type="ECO:0000256" key="3">
    <source>
        <dbReference type="ARBA" id="ARBA00022490"/>
    </source>
</evidence>
<dbReference type="PANTHER" id="PTHR15696:SF7">
    <property type="entry name" value="NONSENSE-MEDIATED MRNA DECAY FACTOR"/>
    <property type="match status" value="1"/>
</dbReference>
<dbReference type="InterPro" id="IPR019458">
    <property type="entry name" value="Est1-like_N"/>
</dbReference>
<keyword evidence="3" id="KW-0963">Cytoplasm</keyword>
<dbReference type="CDD" id="cd09884">
    <property type="entry name" value="PIN_Smg5-like"/>
    <property type="match status" value="1"/>
</dbReference>
<dbReference type="Proteomes" id="UP001329430">
    <property type="component" value="Chromosome 1"/>
</dbReference>
<feature type="domain" description="PIN" evidence="9">
    <location>
        <begin position="750"/>
        <end position="864"/>
    </location>
</feature>
<evidence type="ECO:0000313" key="10">
    <source>
        <dbReference type="EMBL" id="KAK5650077.1"/>
    </source>
</evidence>
<evidence type="ECO:0000256" key="4">
    <source>
        <dbReference type="ARBA" id="ARBA00023161"/>
    </source>
</evidence>
<gene>
    <name evidence="10" type="ORF">RI129_001106</name>
</gene>
<dbReference type="InterPro" id="IPR011990">
    <property type="entry name" value="TPR-like_helical_dom_sf"/>
</dbReference>
<accession>A0AAN7ZPF8</accession>
<feature type="domain" description="DNA/RNA-binding" evidence="7">
    <location>
        <begin position="193"/>
        <end position="401"/>
    </location>
</feature>
<dbReference type="GO" id="GO:0005697">
    <property type="term" value="C:telomerase holoenzyme complex"/>
    <property type="evidence" value="ECO:0007669"/>
    <property type="project" value="TreeGrafter"/>
</dbReference>
<dbReference type="Pfam" id="PF10374">
    <property type="entry name" value="EST1"/>
    <property type="match status" value="1"/>
</dbReference>
<evidence type="ECO:0000259" key="8">
    <source>
        <dbReference type="Pfam" id="PF10374"/>
    </source>
</evidence>
<feature type="region of interest" description="Disordered" evidence="6">
    <location>
        <begin position="438"/>
        <end position="508"/>
    </location>
</feature>
<dbReference type="Pfam" id="PF13638">
    <property type="entry name" value="PIN_4"/>
    <property type="match status" value="1"/>
</dbReference>
<evidence type="ECO:0008006" key="12">
    <source>
        <dbReference type="Google" id="ProtNLM"/>
    </source>
</evidence>